<accession>A0ACB5SSE5</accession>
<sequence length="623" mass="68841">MMILVTVLFFLLSQIQRSQAILFSDSSIGSQFTDDINGQASYEAIFTQIKLNPLLYYNADSSRYMELYTLTEAMGTKFFYEDDMVSNYKTLLEGYYTLLPSSELQTISQIYSSVQASYFSLYSRYTQYYTPAPTEIPSSSSWDTAVTGAVGIYSDYYVLAQCNALINDIMYFASIYNTFLDELTSMDDTASQSTALDFYSDYVNYFALTYRPQANQKCEDLIKFISIVPWKDRLLDQAKRNFYTDYLPYTGTPIQMGTKTLVATPGSYQTSIASKTAETEVATVTDYQPIMIHYNVTVGLGDSSAVVNMNRTTIATTTRLFTSPEATNTIYPTLTITSKIEQVVSAAAEALIYDYNQNSLAYESYIESNSNDSFVQDYKSLIREHQKNNNLQDVESYEDIIQGFYNFIFQLPLEFKTRLMDRIGYACLQTLTNPESYQMSMYSSGAGDIFNQVFRFGLDGHLLELETTDSSSSPNGPSPSSNSQNQNKRKKPQTKPTPSDHLTQQNQISETIVEKTAKITEYLPIFPTSVNSNITIELPQIEGGQDIDNGIPILFQLGGGGVSPHSADAGDGNGNGNGNGIGGDVDDSGYGDGDGSGWGDGYGDGEDLGDGILSSGFGSSSVS</sequence>
<name>A0ACB5SSE5_AMBMO</name>
<evidence type="ECO:0000313" key="1">
    <source>
        <dbReference type="EMBL" id="GME71458.1"/>
    </source>
</evidence>
<organism evidence="1 2">
    <name type="scientific">Ambrosiozyma monospora</name>
    <name type="common">Yeast</name>
    <name type="synonym">Endomycopsis monosporus</name>
    <dbReference type="NCBI Taxonomy" id="43982"/>
    <lineage>
        <taxon>Eukaryota</taxon>
        <taxon>Fungi</taxon>
        <taxon>Dikarya</taxon>
        <taxon>Ascomycota</taxon>
        <taxon>Saccharomycotina</taxon>
        <taxon>Pichiomycetes</taxon>
        <taxon>Pichiales</taxon>
        <taxon>Pichiaceae</taxon>
        <taxon>Ambrosiozyma</taxon>
    </lineage>
</organism>
<dbReference type="Proteomes" id="UP001165064">
    <property type="component" value="Unassembled WGS sequence"/>
</dbReference>
<gene>
    <name evidence="1" type="ORF">Amon02_000058700</name>
</gene>
<proteinExistence type="predicted"/>
<comment type="caution">
    <text evidence="1">The sequence shown here is derived from an EMBL/GenBank/DDBJ whole genome shotgun (WGS) entry which is preliminary data.</text>
</comment>
<protein>
    <submittedName>
        <fullName evidence="1">Unnamed protein product</fullName>
    </submittedName>
</protein>
<dbReference type="EMBL" id="BSXS01000213">
    <property type="protein sequence ID" value="GME71458.1"/>
    <property type="molecule type" value="Genomic_DNA"/>
</dbReference>
<evidence type="ECO:0000313" key="2">
    <source>
        <dbReference type="Proteomes" id="UP001165064"/>
    </source>
</evidence>
<reference evidence="1" key="1">
    <citation type="submission" date="2023-04" db="EMBL/GenBank/DDBJ databases">
        <title>Ambrosiozyma monospora NBRC 10751.</title>
        <authorList>
            <person name="Ichikawa N."/>
            <person name="Sato H."/>
            <person name="Tonouchi N."/>
        </authorList>
    </citation>
    <scope>NUCLEOTIDE SEQUENCE</scope>
    <source>
        <strain evidence="1">NBRC 10751</strain>
    </source>
</reference>
<keyword evidence="2" id="KW-1185">Reference proteome</keyword>